<evidence type="ECO:0000313" key="2">
    <source>
        <dbReference type="EMBL" id="KND87095.1"/>
    </source>
</evidence>
<reference evidence="2 3" key="1">
    <citation type="journal article" date="2015" name="BMC Genomics">
        <title>The genome of the truffle-parasite Tolypocladium ophioglossoides and the evolution of antifungal peptaibiotics.</title>
        <authorList>
            <person name="Quandt C.A."/>
            <person name="Bushley K.E."/>
            <person name="Spatafora J.W."/>
        </authorList>
    </citation>
    <scope>NUCLEOTIDE SEQUENCE [LARGE SCALE GENOMIC DNA]</scope>
    <source>
        <strain evidence="2 3">CBS 100239</strain>
    </source>
</reference>
<feature type="compositionally biased region" description="Polar residues" evidence="1">
    <location>
        <begin position="92"/>
        <end position="101"/>
    </location>
</feature>
<proteinExistence type="predicted"/>
<feature type="compositionally biased region" description="Basic residues" evidence="1">
    <location>
        <begin position="124"/>
        <end position="135"/>
    </location>
</feature>
<feature type="region of interest" description="Disordered" evidence="1">
    <location>
        <begin position="269"/>
        <end position="303"/>
    </location>
</feature>
<evidence type="ECO:0000313" key="3">
    <source>
        <dbReference type="Proteomes" id="UP000036947"/>
    </source>
</evidence>
<protein>
    <submittedName>
        <fullName evidence="2">Uncharacterized protein</fullName>
    </submittedName>
</protein>
<sequence length="303" mass="33340">MAPDPADSVTSAGTVLASAKDLTPEQQSCADDVVEALSKANGILCTQALATTREDLWRLAFAPTQDTAWDTSKDPTRPTLPDAPAHKDLTTRVGSFNQDLPPSTCAVRHNKIKRKNENKEMGRNKKSREGKKHEKKPPSITQHRRAGERAFLRARYDDKTLGVEWFWSDAHGKGADPKFVTLRKMRSGVRMGLVSAQANALLHHDRVVTDHALAYNREYAAYWMRCRLLRYVGATPNGQRPTNPAALEFAALKQPRLLCPVALASSDTSEGLRRKMQTVDGSSKAEEGATGADADGGRRNRVV</sequence>
<gene>
    <name evidence="2" type="ORF">TOPH_08288</name>
</gene>
<name>A0A0L0N016_TOLOC</name>
<dbReference type="OrthoDB" id="4918914at2759"/>
<organism evidence="2 3">
    <name type="scientific">Tolypocladium ophioglossoides (strain CBS 100239)</name>
    <name type="common">Snaketongue truffleclub</name>
    <name type="synonym">Elaphocordyceps ophioglossoides</name>
    <dbReference type="NCBI Taxonomy" id="1163406"/>
    <lineage>
        <taxon>Eukaryota</taxon>
        <taxon>Fungi</taxon>
        <taxon>Dikarya</taxon>
        <taxon>Ascomycota</taxon>
        <taxon>Pezizomycotina</taxon>
        <taxon>Sordariomycetes</taxon>
        <taxon>Hypocreomycetidae</taxon>
        <taxon>Hypocreales</taxon>
        <taxon>Ophiocordycipitaceae</taxon>
        <taxon>Tolypocladium</taxon>
    </lineage>
</organism>
<dbReference type="STRING" id="1163406.A0A0L0N016"/>
<accession>A0A0L0N016</accession>
<keyword evidence="3" id="KW-1185">Reference proteome</keyword>
<feature type="region of interest" description="Disordered" evidence="1">
    <location>
        <begin position="67"/>
        <end position="146"/>
    </location>
</feature>
<evidence type="ECO:0000256" key="1">
    <source>
        <dbReference type="SAM" id="MobiDB-lite"/>
    </source>
</evidence>
<comment type="caution">
    <text evidence="2">The sequence shown here is derived from an EMBL/GenBank/DDBJ whole genome shotgun (WGS) entry which is preliminary data.</text>
</comment>
<dbReference type="AlphaFoldDB" id="A0A0L0N016"/>
<dbReference type="Proteomes" id="UP000036947">
    <property type="component" value="Unassembled WGS sequence"/>
</dbReference>
<dbReference type="EMBL" id="LFRF01000042">
    <property type="protein sequence ID" value="KND87095.1"/>
    <property type="molecule type" value="Genomic_DNA"/>
</dbReference>